<proteinExistence type="predicted"/>
<gene>
    <name evidence="1" type="ORF">DILT_LOCUS4393</name>
</gene>
<name>A0A3P6VFS4_DIBLA</name>
<accession>A0A3P6VFS4</accession>
<keyword evidence="2" id="KW-1185">Reference proteome</keyword>
<protein>
    <submittedName>
        <fullName evidence="1">Uncharacterized protein</fullName>
    </submittedName>
</protein>
<sequence length="105" mass="11463">MFTNVRLADPDGYFQAQHLVTNLLLFDTAVIMPDLAGFNDAMGGTSPRMTIGGSGSGKLHPFSSPLTKAENRRSKNHFYVLTNGCEQRLELPTSSTPSYGLRSQI</sequence>
<dbReference type="EMBL" id="UYRU01045388">
    <property type="protein sequence ID" value="VDK89431.1"/>
    <property type="molecule type" value="Genomic_DNA"/>
</dbReference>
<reference evidence="1 2" key="1">
    <citation type="submission" date="2018-11" db="EMBL/GenBank/DDBJ databases">
        <authorList>
            <consortium name="Pathogen Informatics"/>
        </authorList>
    </citation>
    <scope>NUCLEOTIDE SEQUENCE [LARGE SCALE GENOMIC DNA]</scope>
</reference>
<dbReference type="AlphaFoldDB" id="A0A3P6VFS4"/>
<evidence type="ECO:0000313" key="2">
    <source>
        <dbReference type="Proteomes" id="UP000281553"/>
    </source>
</evidence>
<organism evidence="1 2">
    <name type="scientific">Dibothriocephalus latus</name>
    <name type="common">Fish tapeworm</name>
    <name type="synonym">Diphyllobothrium latum</name>
    <dbReference type="NCBI Taxonomy" id="60516"/>
    <lineage>
        <taxon>Eukaryota</taxon>
        <taxon>Metazoa</taxon>
        <taxon>Spiralia</taxon>
        <taxon>Lophotrochozoa</taxon>
        <taxon>Platyhelminthes</taxon>
        <taxon>Cestoda</taxon>
        <taxon>Eucestoda</taxon>
        <taxon>Diphyllobothriidea</taxon>
        <taxon>Diphyllobothriidae</taxon>
        <taxon>Dibothriocephalus</taxon>
    </lineage>
</organism>
<dbReference type="Proteomes" id="UP000281553">
    <property type="component" value="Unassembled WGS sequence"/>
</dbReference>
<evidence type="ECO:0000313" key="1">
    <source>
        <dbReference type="EMBL" id="VDK89431.1"/>
    </source>
</evidence>
<dbReference type="OrthoDB" id="6302691at2759"/>